<protein>
    <submittedName>
        <fullName evidence="1">Uncharacterized protein</fullName>
    </submittedName>
</protein>
<evidence type="ECO:0000313" key="1">
    <source>
        <dbReference type="EMBL" id="NVO29553.1"/>
    </source>
</evidence>
<proteinExistence type="predicted"/>
<feature type="non-terminal residue" evidence="1">
    <location>
        <position position="1"/>
    </location>
</feature>
<reference evidence="1 2" key="1">
    <citation type="submission" date="2020-04" db="EMBL/GenBank/DDBJ databases">
        <title>Donghicola sp., a member of the Rhodobacteraceae family isolated from mangrove forest in Thailand.</title>
        <authorList>
            <person name="Charoenyingcharoen P."/>
            <person name="Yukphan P."/>
        </authorList>
    </citation>
    <scope>NUCLEOTIDE SEQUENCE [LARGE SCALE GENOMIC DNA]</scope>
    <source>
        <strain evidence="1 2">C2-DW-16</strain>
    </source>
</reference>
<organism evidence="1 2">
    <name type="scientific">Donghicola mangrovi</name>
    <dbReference type="NCBI Taxonomy" id="2729614"/>
    <lineage>
        <taxon>Bacteria</taxon>
        <taxon>Pseudomonadati</taxon>
        <taxon>Pseudomonadota</taxon>
        <taxon>Alphaproteobacteria</taxon>
        <taxon>Rhodobacterales</taxon>
        <taxon>Roseobacteraceae</taxon>
        <taxon>Donghicola</taxon>
    </lineage>
</organism>
<dbReference type="Proteomes" id="UP000523601">
    <property type="component" value="Unassembled WGS sequence"/>
</dbReference>
<keyword evidence="2" id="KW-1185">Reference proteome</keyword>
<evidence type="ECO:0000313" key="2">
    <source>
        <dbReference type="Proteomes" id="UP000523601"/>
    </source>
</evidence>
<name>A0ABX2PJF3_9RHOB</name>
<sequence length="350" mass="38156">LERLVQAAGKCLPVHMNAFGEAKLLDYRETLPNDLFPLLVLDASGRCRATYKLMERRGDTLVRLPSATKRYDNLSLNLWSRGSGRAAYANDKEEVLIRGIAAQIATRPDEDWLIVHNKASVGDLQDRLEAHLGNAMTGTLHFLTWGNHHGTNAYAHVPNVVLASLFHIPPEVYEARVRLCAAMAGRDKVNATQLKNMALGEHLHNILQALCRGTVRGLGPDGTGSPCRAHLIAPTISGVASALPDLFPGAQLVEWMPEGATKLSKSIAAALAIIDAALRDGLGDTWTYAELAERIGMNAKDFKKRVARDPRFQREIASRGYVEDEILVQTPAGNRTAKGITLEQSAFGPC</sequence>
<gene>
    <name evidence="1" type="ORF">HJ526_19235</name>
</gene>
<accession>A0ABX2PJF3</accession>
<comment type="caution">
    <text evidence="1">The sequence shown here is derived from an EMBL/GenBank/DDBJ whole genome shotgun (WGS) entry which is preliminary data.</text>
</comment>
<dbReference type="EMBL" id="JABCJD010000027">
    <property type="protein sequence ID" value="NVO29553.1"/>
    <property type="molecule type" value="Genomic_DNA"/>
</dbReference>